<dbReference type="AlphaFoldDB" id="A0A0F5HMC8"/>
<keyword evidence="2" id="KW-1185">Reference proteome</keyword>
<dbReference type="Proteomes" id="UP000031563">
    <property type="component" value="Unassembled WGS sequence"/>
</dbReference>
<gene>
    <name evidence="1" type="ORF">QY95_03885</name>
</gene>
<name>A0A0F5HMC8_BACTR</name>
<proteinExistence type="predicted"/>
<organism evidence="1 2">
    <name type="scientific">Bacillus thermotolerans</name>
    <name type="common">Quasibacillus thermotolerans</name>
    <dbReference type="NCBI Taxonomy" id="1221996"/>
    <lineage>
        <taxon>Bacteria</taxon>
        <taxon>Bacillati</taxon>
        <taxon>Bacillota</taxon>
        <taxon>Bacilli</taxon>
        <taxon>Bacillales</taxon>
        <taxon>Bacillaceae</taxon>
        <taxon>Bacillus</taxon>
    </lineage>
</organism>
<accession>A0A0F5HMC8</accession>
<protein>
    <submittedName>
        <fullName evidence="1">Mobile element protein</fullName>
    </submittedName>
</protein>
<evidence type="ECO:0000313" key="2">
    <source>
        <dbReference type="Proteomes" id="UP000031563"/>
    </source>
</evidence>
<reference evidence="1" key="1">
    <citation type="submission" date="2015-02" db="EMBL/GenBank/DDBJ databases">
        <title>Genome Assembly of Bacillaceae bacterium MTCC 8252.</title>
        <authorList>
            <person name="Verma A."/>
            <person name="Khatri I."/>
            <person name="Mual P."/>
            <person name="Subramanian S."/>
            <person name="Krishnamurthi S."/>
        </authorList>
    </citation>
    <scope>NUCLEOTIDE SEQUENCE [LARGE SCALE GENOMIC DNA]</scope>
    <source>
        <strain evidence="1">MTCC 8252</strain>
    </source>
</reference>
<comment type="caution">
    <text evidence="1">The sequence shown here is derived from an EMBL/GenBank/DDBJ whole genome shotgun (WGS) entry which is preliminary data.</text>
</comment>
<sequence>MNPFYLSYLFEELPNIDTTDQTKLAEFLPWSPTLPQDCHVPNKSK</sequence>
<evidence type="ECO:0000313" key="1">
    <source>
        <dbReference type="EMBL" id="KKB34451.1"/>
    </source>
</evidence>
<dbReference type="EMBL" id="JWIR02000084">
    <property type="protein sequence ID" value="KKB34451.1"/>
    <property type="molecule type" value="Genomic_DNA"/>
</dbReference>